<evidence type="ECO:0000313" key="2">
    <source>
        <dbReference type="EMBL" id="KAK7067227.1"/>
    </source>
</evidence>
<dbReference type="Proteomes" id="UP001381693">
    <property type="component" value="Unassembled WGS sequence"/>
</dbReference>
<feature type="signal peptide" evidence="1">
    <location>
        <begin position="1"/>
        <end position="16"/>
    </location>
</feature>
<dbReference type="InterPro" id="IPR000618">
    <property type="entry name" value="Insect_cuticle"/>
</dbReference>
<proteinExistence type="predicted"/>
<keyword evidence="1" id="KW-0732">Signal</keyword>
<evidence type="ECO:0000256" key="1">
    <source>
        <dbReference type="SAM" id="SignalP"/>
    </source>
</evidence>
<accession>A0AAN8WJA6</accession>
<dbReference type="Pfam" id="PF00379">
    <property type="entry name" value="Chitin_bind_4"/>
    <property type="match status" value="1"/>
</dbReference>
<keyword evidence="3" id="KW-1185">Reference proteome</keyword>
<dbReference type="EMBL" id="JAXCGZ010018897">
    <property type="protein sequence ID" value="KAK7067227.1"/>
    <property type="molecule type" value="Genomic_DNA"/>
</dbReference>
<reference evidence="2 3" key="1">
    <citation type="submission" date="2023-11" db="EMBL/GenBank/DDBJ databases">
        <title>Halocaridina rubra genome assembly.</title>
        <authorList>
            <person name="Smith C."/>
        </authorList>
    </citation>
    <scope>NUCLEOTIDE SEQUENCE [LARGE SCALE GENOMIC DNA]</scope>
    <source>
        <strain evidence="2">EP-1</strain>
        <tissue evidence="2">Whole</tissue>
    </source>
</reference>
<dbReference type="AlphaFoldDB" id="A0AAN8WJA6"/>
<name>A0AAN8WJA6_HALRR</name>
<gene>
    <name evidence="2" type="ORF">SK128_017269</name>
</gene>
<feature type="chain" id="PRO_5042847602" evidence="1">
    <location>
        <begin position="17"/>
        <end position="212"/>
    </location>
</feature>
<organism evidence="2 3">
    <name type="scientific">Halocaridina rubra</name>
    <name type="common">Hawaiian red shrimp</name>
    <dbReference type="NCBI Taxonomy" id="373956"/>
    <lineage>
        <taxon>Eukaryota</taxon>
        <taxon>Metazoa</taxon>
        <taxon>Ecdysozoa</taxon>
        <taxon>Arthropoda</taxon>
        <taxon>Crustacea</taxon>
        <taxon>Multicrustacea</taxon>
        <taxon>Malacostraca</taxon>
        <taxon>Eumalacostraca</taxon>
        <taxon>Eucarida</taxon>
        <taxon>Decapoda</taxon>
        <taxon>Pleocyemata</taxon>
        <taxon>Caridea</taxon>
        <taxon>Atyoidea</taxon>
        <taxon>Atyidae</taxon>
        <taxon>Halocaridina</taxon>
    </lineage>
</organism>
<comment type="caution">
    <text evidence="2">The sequence shown here is derived from an EMBL/GenBank/DDBJ whole genome shotgun (WGS) entry which is preliminary data.</text>
</comment>
<protein>
    <submittedName>
        <fullName evidence="2">Uncharacterized protein</fullName>
    </submittedName>
</protein>
<sequence length="212" mass="23324">MKLLTVLCFLSGLAAGSSNPGFRYAYMIPQENYEQPWSQFNERTNTHSAWGYEFPGRVHFESRDDKGVVKGTFGYVDANGNPIVWKYRSDPISGFNVQIGTGETLTAAQAETSKNEDAKIKQDISPQLQQAIVYMKVVPAGISPSGFIQFVVHPDIAKEAGSVSSLAALLGVIPVAARHDTRGRPTLLQDPDYSPVLVPREEPDFTLYTLEV</sequence>
<evidence type="ECO:0000313" key="3">
    <source>
        <dbReference type="Proteomes" id="UP001381693"/>
    </source>
</evidence>